<dbReference type="GO" id="GO:0016779">
    <property type="term" value="F:nucleotidyltransferase activity"/>
    <property type="evidence" value="ECO:0007669"/>
    <property type="project" value="UniProtKB-KW"/>
</dbReference>
<gene>
    <name evidence="4" type="ORF">J4573_07755</name>
</gene>
<protein>
    <submittedName>
        <fullName evidence="4">Adenylyltransferase/cytidyltransferase family protein</fullName>
    </submittedName>
</protein>
<proteinExistence type="predicted"/>
<dbReference type="SUPFAM" id="SSF52374">
    <property type="entry name" value="Nucleotidylyl transferase"/>
    <property type="match status" value="1"/>
</dbReference>
<evidence type="ECO:0000313" key="5">
    <source>
        <dbReference type="Proteomes" id="UP000669179"/>
    </source>
</evidence>
<evidence type="ECO:0000256" key="1">
    <source>
        <dbReference type="ARBA" id="ARBA00022679"/>
    </source>
</evidence>
<evidence type="ECO:0000313" key="4">
    <source>
        <dbReference type="EMBL" id="MBO2446981.1"/>
    </source>
</evidence>
<dbReference type="InterPro" id="IPR014729">
    <property type="entry name" value="Rossmann-like_a/b/a_fold"/>
</dbReference>
<name>A0A939P7A4_9ACTN</name>
<reference evidence="4" key="1">
    <citation type="submission" date="2021-03" db="EMBL/GenBank/DDBJ databases">
        <authorList>
            <person name="Kanchanasin P."/>
            <person name="Saeng-In P."/>
            <person name="Phongsopitanun W."/>
            <person name="Yuki M."/>
            <person name="Kudo T."/>
            <person name="Ohkuma M."/>
            <person name="Tanasupawat S."/>
        </authorList>
    </citation>
    <scope>NUCLEOTIDE SEQUENCE</scope>
    <source>
        <strain evidence="4">GKU 128</strain>
    </source>
</reference>
<dbReference type="NCBIfam" id="TIGR00125">
    <property type="entry name" value="cyt_tran_rel"/>
    <property type="match status" value="1"/>
</dbReference>
<keyword evidence="2 4" id="KW-0548">Nucleotidyltransferase</keyword>
<comment type="caution">
    <text evidence="4">The sequence shown here is derived from an EMBL/GenBank/DDBJ whole genome shotgun (WGS) entry which is preliminary data.</text>
</comment>
<evidence type="ECO:0000259" key="3">
    <source>
        <dbReference type="Pfam" id="PF01467"/>
    </source>
</evidence>
<dbReference type="EMBL" id="JAGEOJ010000003">
    <property type="protein sequence ID" value="MBO2446981.1"/>
    <property type="molecule type" value="Genomic_DNA"/>
</dbReference>
<dbReference type="Proteomes" id="UP000669179">
    <property type="component" value="Unassembled WGS sequence"/>
</dbReference>
<dbReference type="InterPro" id="IPR004821">
    <property type="entry name" value="Cyt_trans-like"/>
</dbReference>
<dbReference type="PANTHER" id="PTHR43793">
    <property type="entry name" value="FAD SYNTHASE"/>
    <property type="match status" value="1"/>
</dbReference>
<keyword evidence="5" id="KW-1185">Reference proteome</keyword>
<dbReference type="Pfam" id="PF01467">
    <property type="entry name" value="CTP_transf_like"/>
    <property type="match status" value="1"/>
</dbReference>
<organism evidence="4 5">
    <name type="scientific">Actinomadura barringtoniae</name>
    <dbReference type="NCBI Taxonomy" id="1427535"/>
    <lineage>
        <taxon>Bacteria</taxon>
        <taxon>Bacillati</taxon>
        <taxon>Actinomycetota</taxon>
        <taxon>Actinomycetes</taxon>
        <taxon>Streptosporangiales</taxon>
        <taxon>Thermomonosporaceae</taxon>
        <taxon>Actinomadura</taxon>
    </lineage>
</organism>
<feature type="domain" description="Cytidyltransferase-like" evidence="3">
    <location>
        <begin position="8"/>
        <end position="134"/>
    </location>
</feature>
<keyword evidence="1" id="KW-0808">Transferase</keyword>
<dbReference type="PANTHER" id="PTHR43793:SF1">
    <property type="entry name" value="FAD SYNTHASE"/>
    <property type="match status" value="1"/>
</dbReference>
<dbReference type="Gene3D" id="3.40.50.620">
    <property type="entry name" value="HUPs"/>
    <property type="match status" value="1"/>
</dbReference>
<evidence type="ECO:0000256" key="2">
    <source>
        <dbReference type="ARBA" id="ARBA00022695"/>
    </source>
</evidence>
<sequence>MTQRIVGYVPGAYDMFHIGHLNILKRARRECDHLIAGVVTDEVLEQAKGRAPIVPLEERLAVVGSMACVDEVVTDLSSDKLVMWQKLGFDVIFKGDDWKGTPKGDRLEASMASVGARVVYFPYTVHTSSTALRRLITS</sequence>
<dbReference type="RefSeq" id="WP_208254591.1">
    <property type="nucleotide sequence ID" value="NZ_JAGEOJ010000003.1"/>
</dbReference>
<accession>A0A939P7A4</accession>
<dbReference type="AlphaFoldDB" id="A0A939P7A4"/>
<dbReference type="InterPro" id="IPR050385">
    <property type="entry name" value="Archaeal_FAD_synthase"/>
</dbReference>